<gene>
    <name evidence="3" type="ORF">HMPREF0634_1143</name>
</gene>
<dbReference type="SUPFAM" id="SSF53850">
    <property type="entry name" value="Periplasmic binding protein-like II"/>
    <property type="match status" value="1"/>
</dbReference>
<dbReference type="Proteomes" id="UP000003244">
    <property type="component" value="Unassembled WGS sequence"/>
</dbReference>
<protein>
    <submittedName>
        <fullName evidence="3">NMT1/THI5-like protein</fullName>
    </submittedName>
</protein>
<reference evidence="3 4" key="1">
    <citation type="submission" date="2010-08" db="EMBL/GenBank/DDBJ databases">
        <authorList>
            <person name="Harkins D.M."/>
            <person name="Madupu R."/>
            <person name="Durkin A.S."/>
            <person name="Torralba M."/>
            <person name="Methe B."/>
            <person name="Sutton G.G."/>
            <person name="Nelson K.E."/>
        </authorList>
    </citation>
    <scope>NUCLEOTIDE SEQUENCE [LARGE SCALE GENOMIC DNA]</scope>
    <source>
        <strain evidence="3 4">DSM 17678</strain>
    </source>
</reference>
<keyword evidence="4" id="KW-1185">Reference proteome</keyword>
<dbReference type="GeneID" id="84800637"/>
<feature type="signal peptide" evidence="1">
    <location>
        <begin position="1"/>
        <end position="24"/>
    </location>
</feature>
<evidence type="ECO:0000313" key="3">
    <source>
        <dbReference type="EMBL" id="EFM64747.1"/>
    </source>
</evidence>
<sequence length="340" mass="37612">MKAKKILSLAFVGMLAIASLSACTGDKNSSNGGVGDKLEKVTLVLDYTPNTNHTGIYLAKEKGYYKDQGIDLEIIQPSDSDSATLVASDKAQFGVSYQEDVTYALTREKDPLPVKAVATIIQHNTSGFAAPVEKNIKTAKDFEGKTYGGWGSPSEEAIIKLAMEKKGADFSKLNRVDIGQDDYFTATKKNIDFAWVFEAWTGVEAKLKKINLDYIPIRDIDPALDYYTPVLIANNKTIKEKPDLVKKFMTATSKGYEEAIKDPSGAADILSKAVPELDKNLVKASQDYLAKLYQDDAPRWGEMKADVWKNYAKFMQDNGLIKKALNVDEAFTNEFLPEKK</sequence>
<evidence type="ECO:0000259" key="2">
    <source>
        <dbReference type="Pfam" id="PF09084"/>
    </source>
</evidence>
<feature type="domain" description="SsuA/THI5-like" evidence="2">
    <location>
        <begin position="50"/>
        <end position="266"/>
    </location>
</feature>
<dbReference type="EMBL" id="ADGQ01000050">
    <property type="protein sequence ID" value="EFM64747.1"/>
    <property type="molecule type" value="Genomic_DNA"/>
</dbReference>
<comment type="caution">
    <text evidence="3">The sequence shown here is derived from an EMBL/GenBank/DDBJ whole genome shotgun (WGS) entry which is preliminary data.</text>
</comment>
<name>E0E304_9FIRM</name>
<dbReference type="AlphaFoldDB" id="E0E304"/>
<dbReference type="RefSeq" id="WP_007789393.1">
    <property type="nucleotide sequence ID" value="NZ_ADGQ01000050.1"/>
</dbReference>
<proteinExistence type="predicted"/>
<dbReference type="eggNOG" id="COG0715">
    <property type="taxonomic scope" value="Bacteria"/>
</dbReference>
<dbReference type="PANTHER" id="PTHR31528">
    <property type="entry name" value="4-AMINO-5-HYDROXYMETHYL-2-METHYLPYRIMIDINE PHOSPHATE SYNTHASE THI11-RELATED"/>
    <property type="match status" value="1"/>
</dbReference>
<accession>E0E304</accession>
<dbReference type="Gene3D" id="3.40.190.10">
    <property type="entry name" value="Periplasmic binding protein-like II"/>
    <property type="match status" value="2"/>
</dbReference>
<dbReference type="Pfam" id="PF09084">
    <property type="entry name" value="NMT1"/>
    <property type="match status" value="1"/>
</dbReference>
<dbReference type="PANTHER" id="PTHR31528:SF3">
    <property type="entry name" value="THIAMINE BIOSYNTHESIS PROTEIN HI_0357-RELATED"/>
    <property type="match status" value="1"/>
</dbReference>
<keyword evidence="1" id="KW-0732">Signal</keyword>
<dbReference type="PROSITE" id="PS51257">
    <property type="entry name" value="PROKAR_LIPOPROTEIN"/>
    <property type="match status" value="1"/>
</dbReference>
<evidence type="ECO:0000256" key="1">
    <source>
        <dbReference type="SAM" id="SignalP"/>
    </source>
</evidence>
<evidence type="ECO:0000313" key="4">
    <source>
        <dbReference type="Proteomes" id="UP000003244"/>
    </source>
</evidence>
<organism evidence="3 4">
    <name type="scientific">Peptostreptococcus stomatis DSM 17678</name>
    <dbReference type="NCBI Taxonomy" id="596315"/>
    <lineage>
        <taxon>Bacteria</taxon>
        <taxon>Bacillati</taxon>
        <taxon>Bacillota</taxon>
        <taxon>Clostridia</taxon>
        <taxon>Peptostreptococcales</taxon>
        <taxon>Peptostreptococcaceae</taxon>
        <taxon>Peptostreptococcus</taxon>
    </lineage>
</organism>
<feature type="chain" id="PRO_5039711636" evidence="1">
    <location>
        <begin position="25"/>
        <end position="340"/>
    </location>
</feature>
<dbReference type="OrthoDB" id="9815602at2"/>
<dbReference type="STRING" id="596315.HMPREF0634_1143"/>
<dbReference type="InterPro" id="IPR015168">
    <property type="entry name" value="SsuA/THI5"/>
</dbReference>
<dbReference type="GO" id="GO:0009228">
    <property type="term" value="P:thiamine biosynthetic process"/>
    <property type="evidence" value="ECO:0007669"/>
    <property type="project" value="InterPro"/>
</dbReference>
<dbReference type="InterPro" id="IPR027939">
    <property type="entry name" value="NMT1/THI5"/>
</dbReference>